<protein>
    <submittedName>
        <fullName evidence="8">Family 43 glycosylhydrolase</fullName>
    </submittedName>
</protein>
<keyword evidence="4" id="KW-0119">Carbohydrate metabolism</keyword>
<reference evidence="8" key="2">
    <citation type="journal article" date="2021" name="PeerJ">
        <title>Extensive microbial diversity within the chicken gut microbiome revealed by metagenomics and culture.</title>
        <authorList>
            <person name="Gilroy R."/>
            <person name="Ravi A."/>
            <person name="Getino M."/>
            <person name="Pursley I."/>
            <person name="Horton D.L."/>
            <person name="Alikhan N.F."/>
            <person name="Baker D."/>
            <person name="Gharbi K."/>
            <person name="Hall N."/>
            <person name="Watson M."/>
            <person name="Adriaenssens E.M."/>
            <person name="Foster-Nyarko E."/>
            <person name="Jarju S."/>
            <person name="Secka A."/>
            <person name="Antonio M."/>
            <person name="Oren A."/>
            <person name="Chaudhuri R.R."/>
            <person name="La Ragione R."/>
            <person name="Hildebrand F."/>
            <person name="Pallen M.J."/>
        </authorList>
    </citation>
    <scope>NUCLEOTIDE SEQUENCE</scope>
    <source>
        <strain evidence="8">ChiSjej5B23-6657</strain>
    </source>
</reference>
<accession>A0A9D1E8D4</accession>
<evidence type="ECO:0000256" key="1">
    <source>
        <dbReference type="ARBA" id="ARBA00009865"/>
    </source>
</evidence>
<keyword evidence="5 7" id="KW-0326">Glycosidase</keyword>
<dbReference type="GO" id="GO:0045493">
    <property type="term" value="P:xylan catabolic process"/>
    <property type="evidence" value="ECO:0007669"/>
    <property type="project" value="UniProtKB-KW"/>
</dbReference>
<dbReference type="AlphaFoldDB" id="A0A9D1E8D4"/>
<dbReference type="InterPro" id="IPR006710">
    <property type="entry name" value="Glyco_hydro_43"/>
</dbReference>
<comment type="caution">
    <text evidence="8">The sequence shown here is derived from an EMBL/GenBank/DDBJ whole genome shotgun (WGS) entry which is preliminary data.</text>
</comment>
<dbReference type="Gene3D" id="2.115.10.20">
    <property type="entry name" value="Glycosyl hydrolase domain, family 43"/>
    <property type="match status" value="1"/>
</dbReference>
<dbReference type="InterPro" id="IPR008979">
    <property type="entry name" value="Galactose-bd-like_sf"/>
</dbReference>
<dbReference type="Pfam" id="PF04616">
    <property type="entry name" value="Glyco_hydro_43"/>
    <property type="match status" value="1"/>
</dbReference>
<dbReference type="Gene3D" id="2.60.120.260">
    <property type="entry name" value="Galactose-binding domain-like"/>
    <property type="match status" value="1"/>
</dbReference>
<comment type="similarity">
    <text evidence="1 7">Belongs to the glycosyl hydrolase 43 family.</text>
</comment>
<dbReference type="GO" id="GO:0004553">
    <property type="term" value="F:hydrolase activity, hydrolyzing O-glycosyl compounds"/>
    <property type="evidence" value="ECO:0007669"/>
    <property type="project" value="InterPro"/>
</dbReference>
<feature type="non-terminal residue" evidence="8">
    <location>
        <position position="1"/>
    </location>
</feature>
<sequence length="485" mass="53864">AFNPYLPSYEYVPDGEPYVFGDRVYVFGSHDAFGGDDFCVNDYVCWSAPVEELGDWKYEGVIFRSTQDPRMEGKHMPMNAPDVCQGPDGRFYLYLQVSMQTVTTVAVADQPQGPYEFYGHVKHKNGTLFGKKRGDAYSFDPSVMVDDDGRIYMYTGSCPDSKRMRNLMKLGGGQVDYGSVVELEQDMLTVKGKLYHTVPGIFKAKGTPFEGHGFYEASSIRKINGGYYLVYSSEVSHDLCYATSETPTGPWTYGGIIVSIGDIGLPGVTEENPRNFTGNTHGGMVCIRGQWYIFYHRQTNQQMCARQGCAEPIEIDADGRIAQVEVTSCGLNGGPLKAEGSYEARIACNLGGKKGTFKYSQPHHPEMTEYPYFTQSGEDRESDGDQYIANMQDGAVAGFKYFDFADGKISEIKVTLRGNGTGTMKVYTDLEKEPVASIAVETGKEWKTFAGKTEKISGVQPLYFRYEGSGAVDFTEFSLLPDREM</sequence>
<dbReference type="CDD" id="cd04084">
    <property type="entry name" value="CBM6_xylanase-like"/>
    <property type="match status" value="1"/>
</dbReference>
<keyword evidence="2" id="KW-0858">Xylan degradation</keyword>
<dbReference type="PANTHER" id="PTHR43772:SF2">
    <property type="entry name" value="PUTATIVE (AFU_ORTHOLOGUE AFUA_2G04480)-RELATED"/>
    <property type="match status" value="1"/>
</dbReference>
<evidence type="ECO:0000256" key="5">
    <source>
        <dbReference type="ARBA" id="ARBA00023295"/>
    </source>
</evidence>
<name>A0A9D1E8D4_9FIRM</name>
<evidence type="ECO:0000313" key="9">
    <source>
        <dbReference type="Proteomes" id="UP000823912"/>
    </source>
</evidence>
<evidence type="ECO:0000256" key="6">
    <source>
        <dbReference type="PIRSR" id="PIRSR606710-2"/>
    </source>
</evidence>
<proteinExistence type="inferred from homology"/>
<dbReference type="PANTHER" id="PTHR43772">
    <property type="entry name" value="ENDO-1,4-BETA-XYLANASE"/>
    <property type="match status" value="1"/>
</dbReference>
<keyword evidence="2" id="KW-0624">Polysaccharide degradation</keyword>
<dbReference type="CDD" id="cd18620">
    <property type="entry name" value="GH43_XylA-like"/>
    <property type="match status" value="1"/>
</dbReference>
<dbReference type="EMBL" id="DVHM01000040">
    <property type="protein sequence ID" value="HIR70107.1"/>
    <property type="molecule type" value="Genomic_DNA"/>
</dbReference>
<dbReference type="InterPro" id="IPR023296">
    <property type="entry name" value="Glyco_hydro_beta-prop_sf"/>
</dbReference>
<keyword evidence="3 7" id="KW-0378">Hydrolase</keyword>
<dbReference type="SUPFAM" id="SSF75005">
    <property type="entry name" value="Arabinanase/levansucrase/invertase"/>
    <property type="match status" value="1"/>
</dbReference>
<evidence type="ECO:0000256" key="3">
    <source>
        <dbReference type="ARBA" id="ARBA00022801"/>
    </source>
</evidence>
<organism evidence="8 9">
    <name type="scientific">Candidatus Pullilachnospira gallistercoris</name>
    <dbReference type="NCBI Taxonomy" id="2840911"/>
    <lineage>
        <taxon>Bacteria</taxon>
        <taxon>Bacillati</taxon>
        <taxon>Bacillota</taxon>
        <taxon>Clostridia</taxon>
        <taxon>Lachnospirales</taxon>
        <taxon>Lachnospiraceae</taxon>
        <taxon>Lachnospiraceae incertae sedis</taxon>
        <taxon>Candidatus Pullilachnospira</taxon>
    </lineage>
</organism>
<evidence type="ECO:0000313" key="8">
    <source>
        <dbReference type="EMBL" id="HIR70107.1"/>
    </source>
</evidence>
<dbReference type="Proteomes" id="UP000823912">
    <property type="component" value="Unassembled WGS sequence"/>
</dbReference>
<evidence type="ECO:0000256" key="7">
    <source>
        <dbReference type="RuleBase" id="RU361187"/>
    </source>
</evidence>
<dbReference type="InterPro" id="IPR052176">
    <property type="entry name" value="Glycosyl_Hydrlase_43_Enz"/>
</dbReference>
<feature type="site" description="Important for catalytic activity, responsible for pKa modulation of the active site Glu and correct orientation of both the proton donor and substrate" evidence="6">
    <location>
        <position position="140"/>
    </location>
</feature>
<gene>
    <name evidence="8" type="ORF">IAA55_02365</name>
</gene>
<reference evidence="8" key="1">
    <citation type="submission" date="2020-10" db="EMBL/GenBank/DDBJ databases">
        <authorList>
            <person name="Gilroy R."/>
        </authorList>
    </citation>
    <scope>NUCLEOTIDE SEQUENCE</scope>
    <source>
        <strain evidence="8">ChiSjej5B23-6657</strain>
    </source>
</reference>
<evidence type="ECO:0000256" key="2">
    <source>
        <dbReference type="ARBA" id="ARBA00022651"/>
    </source>
</evidence>
<dbReference type="SUPFAM" id="SSF49785">
    <property type="entry name" value="Galactose-binding domain-like"/>
    <property type="match status" value="1"/>
</dbReference>
<evidence type="ECO:0000256" key="4">
    <source>
        <dbReference type="ARBA" id="ARBA00023277"/>
    </source>
</evidence>